<accession>A0A835LHB3</accession>
<reference evidence="8 9" key="1">
    <citation type="submission" date="2020-10" db="EMBL/GenBank/DDBJ databases">
        <title>The Coptis chinensis genome and diversification of protoberbering-type alkaloids.</title>
        <authorList>
            <person name="Wang B."/>
            <person name="Shu S."/>
            <person name="Song C."/>
            <person name="Liu Y."/>
        </authorList>
    </citation>
    <scope>NUCLEOTIDE SEQUENCE [LARGE SCALE GENOMIC DNA]</scope>
    <source>
        <strain evidence="8">HL-2020</strain>
        <tissue evidence="8">Leaf</tissue>
    </source>
</reference>
<dbReference type="FunFam" id="3.20.20.80:FF:000010">
    <property type="entry name" value="glucan endo-1,3-beta-glucosidase, basic"/>
    <property type="match status" value="1"/>
</dbReference>
<keyword evidence="2 5" id="KW-0378">Hydrolase</keyword>
<keyword evidence="9" id="KW-1185">Reference proteome</keyword>
<feature type="domain" description="Calcineurin-like phosphoesterase" evidence="7">
    <location>
        <begin position="612"/>
        <end position="884"/>
    </location>
</feature>
<keyword evidence="6" id="KW-0732">Signal</keyword>
<feature type="signal peptide" evidence="6">
    <location>
        <begin position="1"/>
        <end position="25"/>
    </location>
</feature>
<dbReference type="EMBL" id="JADFTS010000008">
    <property type="protein sequence ID" value="KAF9592492.1"/>
    <property type="molecule type" value="Genomic_DNA"/>
</dbReference>
<evidence type="ECO:0000256" key="6">
    <source>
        <dbReference type="SAM" id="SignalP"/>
    </source>
</evidence>
<keyword evidence="3 5" id="KW-0326">Glycosidase</keyword>
<dbReference type="Pfam" id="PF00149">
    <property type="entry name" value="Metallophos"/>
    <property type="match status" value="1"/>
</dbReference>
<dbReference type="SUPFAM" id="SSF51445">
    <property type="entry name" value="(Trans)glycosidases"/>
    <property type="match status" value="2"/>
</dbReference>
<dbReference type="AlphaFoldDB" id="A0A835LHB3"/>
<evidence type="ECO:0000313" key="9">
    <source>
        <dbReference type="Proteomes" id="UP000631114"/>
    </source>
</evidence>
<dbReference type="Gene3D" id="3.60.21.10">
    <property type="match status" value="1"/>
</dbReference>
<dbReference type="InterPro" id="IPR029052">
    <property type="entry name" value="Metallo-depent_PP-like"/>
</dbReference>
<evidence type="ECO:0000256" key="1">
    <source>
        <dbReference type="ARBA" id="ARBA00008773"/>
    </source>
</evidence>
<organism evidence="8 9">
    <name type="scientific">Coptis chinensis</name>
    <dbReference type="NCBI Taxonomy" id="261450"/>
    <lineage>
        <taxon>Eukaryota</taxon>
        <taxon>Viridiplantae</taxon>
        <taxon>Streptophyta</taxon>
        <taxon>Embryophyta</taxon>
        <taxon>Tracheophyta</taxon>
        <taxon>Spermatophyta</taxon>
        <taxon>Magnoliopsida</taxon>
        <taxon>Ranunculales</taxon>
        <taxon>Ranunculaceae</taxon>
        <taxon>Coptidoideae</taxon>
        <taxon>Coptis</taxon>
    </lineage>
</organism>
<gene>
    <name evidence="8" type="ORF">IFM89_015063</name>
</gene>
<dbReference type="PANTHER" id="PTHR32227">
    <property type="entry name" value="GLUCAN ENDO-1,3-BETA-GLUCOSIDASE BG1-RELATED-RELATED"/>
    <property type="match status" value="1"/>
</dbReference>
<evidence type="ECO:0000256" key="4">
    <source>
        <dbReference type="RuleBase" id="RU004335"/>
    </source>
</evidence>
<dbReference type="InterPro" id="IPR017853">
    <property type="entry name" value="GH"/>
</dbReference>
<dbReference type="InterPro" id="IPR000490">
    <property type="entry name" value="Glyco_hydro_17"/>
</dbReference>
<proteinExistence type="inferred from homology"/>
<dbReference type="InterPro" id="IPR004843">
    <property type="entry name" value="Calcineurin-like_PHP"/>
</dbReference>
<dbReference type="OrthoDB" id="783096at2759"/>
<evidence type="ECO:0000313" key="8">
    <source>
        <dbReference type="EMBL" id="KAF9592492.1"/>
    </source>
</evidence>
<dbReference type="GO" id="GO:0005975">
    <property type="term" value="P:carbohydrate metabolic process"/>
    <property type="evidence" value="ECO:0007669"/>
    <property type="project" value="InterPro"/>
</dbReference>
<evidence type="ECO:0000256" key="2">
    <source>
        <dbReference type="ARBA" id="ARBA00022801"/>
    </source>
</evidence>
<dbReference type="GO" id="GO:0004553">
    <property type="term" value="F:hydrolase activity, hydrolyzing O-glycosyl compounds"/>
    <property type="evidence" value="ECO:0007669"/>
    <property type="project" value="InterPro"/>
</dbReference>
<name>A0A835LHB3_9MAGN</name>
<dbReference type="PROSITE" id="PS00587">
    <property type="entry name" value="GLYCOSYL_HYDROL_F17"/>
    <property type="match status" value="2"/>
</dbReference>
<evidence type="ECO:0000259" key="7">
    <source>
        <dbReference type="Pfam" id="PF00149"/>
    </source>
</evidence>
<protein>
    <recommendedName>
        <fullName evidence="7">Calcineurin-like phosphoesterase domain-containing protein</fullName>
    </recommendedName>
</protein>
<dbReference type="Proteomes" id="UP000631114">
    <property type="component" value="Unassembled WGS sequence"/>
</dbReference>
<dbReference type="Gene3D" id="3.20.20.80">
    <property type="entry name" value="Glycosidases"/>
    <property type="match status" value="3"/>
</dbReference>
<dbReference type="CDD" id="cd07383">
    <property type="entry name" value="MPP_Dcr2"/>
    <property type="match status" value="1"/>
</dbReference>
<sequence>MATFSKIYGTHSMALIMLFVVLVTASLTITGAQPTGVCYGRDGTNLPPPAEVVALYRQRNIGRMRIYDPNQQVLEALRGSNIELMLGVPNPDLQLLASDASAASRWVQTNVRNFLPAVRIKYIAVGNEVNPLRNSQYVPFLVRAMTNVYNAIVAAGLQGQIKVSTATDTGVIGTSFPPSDGVFRGDTRSFFDPIIGFLRDTRQPLFVNVYPYFSYTGTPNLKLSYALFTNPSAEFTDRGNNLPYQNLFDAILDGFYAALEKAGGSSLEIVVSESGWPSAGGAATTIDNARLVPSTLSPSDHLVSTNPKTFKFLDSNSFMAPTMLFLGLLFASLTLTGAQTIGVCYGRDANNLPSPQQVVALYRARSIGRMRIYDPNQEVLQALRGSNIELILGVPNTDLQHTRAPILVNIYPYFSHISTPTISLSYALFTNPSTEFTDSGNNLPYQNLFDAQLDSFYSALERASGSTLEIVVSESGWPSAGGTATTIDNARTYNQNLIQHASRGSPKRPGRPIEIYLFAMFNENLKNPEFERNFGLFFPNQQPVYPINFFNQLSEMMRERAEHGFSIFLSFTIQLILTTIVYAHQKESYDQETFILQRTPAKSLQCSSDGTFKIVLFADLHYGEDAWTNWGPIQDVNSDRVMSTILDKETPDFVIYLGDVITANNLPIANASLYWDQAISPTRARGIPWATIFGNHDDAHFEWPLEWFSAAGIPELRCPSSTNLSYSGEEHCIFRGTQRLELVENEIEQNMLSYSSKGPEYLWPSVSNYVLQVSSLKNPKRAIAYLYFLDTGGGSYPEVMSTAQANWFKSKSEEINPDLRVPEIIFWHIPSKAYKKVAPKFRIHKPCVGSINKEKVANQQAENGMMEILINRSSVKAVFAGHNHGLDWCCPHKKLWLCFARHSGYGGYGNWSRGARVIEVTEEPFSIKTWIRMENGGEHSEVILSS</sequence>
<dbReference type="InterPro" id="IPR044965">
    <property type="entry name" value="Glyco_hydro_17_plant"/>
</dbReference>
<dbReference type="Pfam" id="PF00332">
    <property type="entry name" value="Glyco_hydro_17"/>
    <property type="match status" value="2"/>
</dbReference>
<comment type="caution">
    <text evidence="8">The sequence shown here is derived from an EMBL/GenBank/DDBJ whole genome shotgun (WGS) entry which is preliminary data.</text>
</comment>
<comment type="similarity">
    <text evidence="1 4">Belongs to the glycosyl hydrolase 17 family.</text>
</comment>
<feature type="chain" id="PRO_5033032921" description="Calcineurin-like phosphoesterase domain-containing protein" evidence="6">
    <location>
        <begin position="26"/>
        <end position="946"/>
    </location>
</feature>
<dbReference type="SUPFAM" id="SSF56300">
    <property type="entry name" value="Metallo-dependent phosphatases"/>
    <property type="match status" value="1"/>
</dbReference>
<evidence type="ECO:0000256" key="5">
    <source>
        <dbReference type="RuleBase" id="RU004336"/>
    </source>
</evidence>
<evidence type="ECO:0000256" key="3">
    <source>
        <dbReference type="ARBA" id="ARBA00023295"/>
    </source>
</evidence>